<dbReference type="GO" id="GO:0016020">
    <property type="term" value="C:membrane"/>
    <property type="evidence" value="ECO:0007669"/>
    <property type="project" value="UniProtKB-SubCell"/>
</dbReference>
<feature type="transmembrane region" description="Helical" evidence="5">
    <location>
        <begin position="205"/>
        <end position="223"/>
    </location>
</feature>
<protein>
    <recommendedName>
        <fullName evidence="8">Phosphoribose diphosphate--decaprenyl-phosphate phosphoribosyltransferase</fullName>
    </recommendedName>
</protein>
<organism evidence="6 7">
    <name type="scientific">Candidatus Magasanikbacteria bacterium RIFCSPLOWO2_01_FULL_40_15</name>
    <dbReference type="NCBI Taxonomy" id="1798686"/>
    <lineage>
        <taxon>Bacteria</taxon>
        <taxon>Candidatus Magasanikiibacteriota</taxon>
    </lineage>
</organism>
<comment type="subcellular location">
    <subcellularLocation>
        <location evidence="1">Membrane</location>
        <topology evidence="1">Multi-pass membrane protein</topology>
    </subcellularLocation>
</comment>
<feature type="transmembrane region" description="Helical" evidence="5">
    <location>
        <begin position="158"/>
        <end position="175"/>
    </location>
</feature>
<keyword evidence="3 5" id="KW-1133">Transmembrane helix</keyword>
<accession>A0A1F6N433</accession>
<feature type="transmembrane region" description="Helical" evidence="5">
    <location>
        <begin position="79"/>
        <end position="104"/>
    </location>
</feature>
<evidence type="ECO:0000256" key="4">
    <source>
        <dbReference type="ARBA" id="ARBA00023136"/>
    </source>
</evidence>
<evidence type="ECO:0000313" key="6">
    <source>
        <dbReference type="EMBL" id="OGH78498.1"/>
    </source>
</evidence>
<feature type="transmembrane region" description="Helical" evidence="5">
    <location>
        <begin position="229"/>
        <end position="247"/>
    </location>
</feature>
<feature type="transmembrane region" description="Helical" evidence="5">
    <location>
        <begin position="38"/>
        <end position="58"/>
    </location>
</feature>
<sequence>MPHFSAVIVSLRPKQWLKNSFVLAAVIFVGAFNDPAVVGKALIAAAIFCLASSAVYIVNDIRDAPADRLHPTKKNRPIAAGQISISHAFLLASVLGISALIFGWWLRPQFGLVVAAYIIVQIFYSLWLKKIVIIDVITIALGFVARVVAGAVAISVSFSPWIIFCTFFLTLYLAITKRREELIVVNGTETRTVLADYTSAFLDQMNAIILPLTLVTYTFYTFGSQHSQWLMVTVPVVLYGLFRYQYVSNRTIGNHDGPTDIVWQDRPLQITLILWIMIAAMIIWFFD</sequence>
<dbReference type="EMBL" id="MFQH01000009">
    <property type="protein sequence ID" value="OGH78498.1"/>
    <property type="molecule type" value="Genomic_DNA"/>
</dbReference>
<evidence type="ECO:0000313" key="7">
    <source>
        <dbReference type="Proteomes" id="UP000177040"/>
    </source>
</evidence>
<dbReference type="NCBIfam" id="NF008977">
    <property type="entry name" value="PRK12324.1-2"/>
    <property type="match status" value="1"/>
</dbReference>
<dbReference type="GO" id="GO:0016765">
    <property type="term" value="F:transferase activity, transferring alkyl or aryl (other than methyl) groups"/>
    <property type="evidence" value="ECO:0007669"/>
    <property type="project" value="InterPro"/>
</dbReference>
<evidence type="ECO:0000256" key="5">
    <source>
        <dbReference type="SAM" id="Phobius"/>
    </source>
</evidence>
<proteinExistence type="predicted"/>
<evidence type="ECO:0000256" key="1">
    <source>
        <dbReference type="ARBA" id="ARBA00004141"/>
    </source>
</evidence>
<keyword evidence="2 5" id="KW-0812">Transmembrane</keyword>
<dbReference type="AlphaFoldDB" id="A0A1F6N433"/>
<dbReference type="NCBIfam" id="NF008978">
    <property type="entry name" value="PRK12324.1-4"/>
    <property type="match status" value="1"/>
</dbReference>
<dbReference type="InterPro" id="IPR044878">
    <property type="entry name" value="UbiA_sf"/>
</dbReference>
<feature type="transmembrane region" description="Helical" evidence="5">
    <location>
        <begin position="132"/>
        <end position="152"/>
    </location>
</feature>
<dbReference type="Gene3D" id="1.10.357.140">
    <property type="entry name" value="UbiA prenyltransferase"/>
    <property type="match status" value="1"/>
</dbReference>
<evidence type="ECO:0000256" key="3">
    <source>
        <dbReference type="ARBA" id="ARBA00022989"/>
    </source>
</evidence>
<evidence type="ECO:0008006" key="8">
    <source>
        <dbReference type="Google" id="ProtNLM"/>
    </source>
</evidence>
<dbReference type="CDD" id="cd13963">
    <property type="entry name" value="PT_UbiA_2"/>
    <property type="match status" value="1"/>
</dbReference>
<reference evidence="6 7" key="1">
    <citation type="journal article" date="2016" name="Nat. Commun.">
        <title>Thousands of microbial genomes shed light on interconnected biogeochemical processes in an aquifer system.</title>
        <authorList>
            <person name="Anantharaman K."/>
            <person name="Brown C.T."/>
            <person name="Hug L.A."/>
            <person name="Sharon I."/>
            <person name="Castelle C.J."/>
            <person name="Probst A.J."/>
            <person name="Thomas B.C."/>
            <person name="Singh A."/>
            <person name="Wilkins M.J."/>
            <person name="Karaoz U."/>
            <person name="Brodie E.L."/>
            <person name="Williams K.H."/>
            <person name="Hubbard S.S."/>
            <person name="Banfield J.F."/>
        </authorList>
    </citation>
    <scope>NUCLEOTIDE SEQUENCE [LARGE SCALE GENOMIC DNA]</scope>
</reference>
<feature type="transmembrane region" description="Helical" evidence="5">
    <location>
        <begin position="268"/>
        <end position="286"/>
    </location>
</feature>
<dbReference type="Proteomes" id="UP000177040">
    <property type="component" value="Unassembled WGS sequence"/>
</dbReference>
<keyword evidence="4 5" id="KW-0472">Membrane</keyword>
<dbReference type="InterPro" id="IPR000537">
    <property type="entry name" value="UbiA_prenyltransferase"/>
</dbReference>
<comment type="caution">
    <text evidence="6">The sequence shown here is derived from an EMBL/GenBank/DDBJ whole genome shotgun (WGS) entry which is preliminary data.</text>
</comment>
<name>A0A1F6N433_9BACT</name>
<dbReference type="Pfam" id="PF01040">
    <property type="entry name" value="UbiA"/>
    <property type="match status" value="1"/>
</dbReference>
<feature type="transmembrane region" description="Helical" evidence="5">
    <location>
        <begin position="110"/>
        <end position="127"/>
    </location>
</feature>
<gene>
    <name evidence="6" type="ORF">A2983_03205</name>
</gene>
<evidence type="ECO:0000256" key="2">
    <source>
        <dbReference type="ARBA" id="ARBA00022692"/>
    </source>
</evidence>